<dbReference type="GO" id="GO:0071949">
    <property type="term" value="F:FAD binding"/>
    <property type="evidence" value="ECO:0007669"/>
    <property type="project" value="InterPro"/>
</dbReference>
<dbReference type="InterPro" id="IPR050493">
    <property type="entry name" value="FAD-dep_Monooxygenase_BioMet"/>
</dbReference>
<comment type="caution">
    <text evidence="7">The sequence shown here is derived from an EMBL/GenBank/DDBJ whole genome shotgun (WGS) entry which is preliminary data.</text>
</comment>
<evidence type="ECO:0000259" key="6">
    <source>
        <dbReference type="Pfam" id="PF01494"/>
    </source>
</evidence>
<evidence type="ECO:0000256" key="5">
    <source>
        <dbReference type="ARBA" id="ARBA00023033"/>
    </source>
</evidence>
<reference evidence="7 8" key="1">
    <citation type="submission" date="2015-06" db="EMBL/GenBank/DDBJ databases">
        <title>Survival trade-offs in plant roots during colonization by closely related pathogenic and mutualistic fungi.</title>
        <authorList>
            <person name="Hacquard S."/>
            <person name="Kracher B."/>
            <person name="Hiruma K."/>
            <person name="Weinman A."/>
            <person name="Muench P."/>
            <person name="Garrido Oter R."/>
            <person name="Ver Loren van Themaat E."/>
            <person name="Dallerey J.-F."/>
            <person name="Damm U."/>
            <person name="Henrissat B."/>
            <person name="Lespinet O."/>
            <person name="Thon M."/>
            <person name="Kemen E."/>
            <person name="McHardy A.C."/>
            <person name="Schulze-Lefert P."/>
            <person name="O'Connell R.J."/>
        </authorList>
    </citation>
    <scope>NUCLEOTIDE SEQUENCE [LARGE SCALE GENOMIC DNA]</scope>
    <source>
        <strain evidence="7 8">0861</strain>
    </source>
</reference>
<dbReference type="SUPFAM" id="SSF51905">
    <property type="entry name" value="FAD/NAD(P)-binding domain"/>
    <property type="match status" value="1"/>
</dbReference>
<feature type="non-terminal residue" evidence="7">
    <location>
        <position position="1"/>
    </location>
</feature>
<name>A0A161WHY4_9PEZI</name>
<dbReference type="Pfam" id="PF01494">
    <property type="entry name" value="FAD_binding_3"/>
    <property type="match status" value="1"/>
</dbReference>
<protein>
    <submittedName>
        <fullName evidence="7">Salicylate hydroxylase (FAD dependent oxidoreductase)</fullName>
    </submittedName>
</protein>
<dbReference type="SUPFAM" id="SSF54373">
    <property type="entry name" value="FAD-linked reductases, C-terminal domain"/>
    <property type="match status" value="1"/>
</dbReference>
<dbReference type="EMBL" id="LFIV01000087">
    <property type="protein sequence ID" value="KZL70566.1"/>
    <property type="molecule type" value="Genomic_DNA"/>
</dbReference>
<dbReference type="AlphaFoldDB" id="A0A161WHY4"/>
<feature type="domain" description="FAD-binding" evidence="6">
    <location>
        <begin position="29"/>
        <end position="387"/>
    </location>
</feature>
<evidence type="ECO:0000256" key="3">
    <source>
        <dbReference type="ARBA" id="ARBA00022827"/>
    </source>
</evidence>
<evidence type="ECO:0000313" key="8">
    <source>
        <dbReference type="Proteomes" id="UP000076552"/>
    </source>
</evidence>
<evidence type="ECO:0000256" key="1">
    <source>
        <dbReference type="ARBA" id="ARBA00007992"/>
    </source>
</evidence>
<dbReference type="PRINTS" id="PR00420">
    <property type="entry name" value="RNGMNOXGNASE"/>
</dbReference>
<dbReference type="STRING" id="708197.A0A161WHY4"/>
<evidence type="ECO:0000256" key="4">
    <source>
        <dbReference type="ARBA" id="ARBA00023002"/>
    </source>
</evidence>
<keyword evidence="5" id="KW-0503">Monooxygenase</keyword>
<evidence type="ECO:0000256" key="2">
    <source>
        <dbReference type="ARBA" id="ARBA00022630"/>
    </source>
</evidence>
<dbReference type="PANTHER" id="PTHR13789">
    <property type="entry name" value="MONOOXYGENASE"/>
    <property type="match status" value="1"/>
</dbReference>
<evidence type="ECO:0000313" key="7">
    <source>
        <dbReference type="EMBL" id="KZL70566.1"/>
    </source>
</evidence>
<dbReference type="Proteomes" id="UP000076552">
    <property type="component" value="Unassembled WGS sequence"/>
</dbReference>
<keyword evidence="3" id="KW-0274">FAD</keyword>
<gene>
    <name evidence="7" type="ORF">CT0861_09881</name>
</gene>
<dbReference type="InterPro" id="IPR036188">
    <property type="entry name" value="FAD/NAD-bd_sf"/>
</dbReference>
<organism evidence="7 8">
    <name type="scientific">Colletotrichum tofieldiae</name>
    <dbReference type="NCBI Taxonomy" id="708197"/>
    <lineage>
        <taxon>Eukaryota</taxon>
        <taxon>Fungi</taxon>
        <taxon>Dikarya</taxon>
        <taxon>Ascomycota</taxon>
        <taxon>Pezizomycotina</taxon>
        <taxon>Sordariomycetes</taxon>
        <taxon>Hypocreomycetidae</taxon>
        <taxon>Glomerellales</taxon>
        <taxon>Glomerellaceae</taxon>
        <taxon>Colletotrichum</taxon>
        <taxon>Colletotrichum spaethianum species complex</taxon>
    </lineage>
</organism>
<dbReference type="Gene3D" id="3.50.50.60">
    <property type="entry name" value="FAD/NAD(P)-binding domain"/>
    <property type="match status" value="1"/>
</dbReference>
<keyword evidence="4" id="KW-0560">Oxidoreductase</keyword>
<dbReference type="PANTHER" id="PTHR13789:SF215">
    <property type="entry name" value="FAD-BINDING DOMAIN-CONTAINING PROTEIN-RELATED"/>
    <property type="match status" value="1"/>
</dbReference>
<accession>A0A161WHY4</accession>
<proteinExistence type="inferred from homology"/>
<keyword evidence="8" id="KW-1185">Reference proteome</keyword>
<sequence length="460" mass="50511">LIRVSDVVWHSDRILTDRGKLYQVFETMLDVAIIGGGIAGLTAATALRRAGHSVTIYEKSALNNEIGAAINVQTNASRPLLALGMDPARARFVAAKGSRRVRGDTLESVHELNLGAIGEKYGSPWYFAHRVELHQELKRMATADDGGPPVAFRLRSEVTSYDPERARFGLRDGAVVSADLVIVADGIHSGGVEAILGSPNPAFPAAQDNFCYRFLIPMEDVLADPTTAELFDGASGGVRMFLGDGKRIVTYPCRDGEVLNCIGIFHNEVDSSNKEDWHNAVDKSLLMERFSNFHPSVLSLLGKASEVKQWPLLCRAPIPTWRKGRMLLIGDAAHPMLPHQGQGGAQAIEDGVALGVCLSNVTSGAEVPERLEVFERIRRNRASAVTIFSNAAQDEAEKIREAASEFVPVDRIPTNPEGFYDFHFDYDIVEDSTNHMRKLHPEFRLPDSFLRREVSKLAVS</sequence>
<keyword evidence="2" id="KW-0285">Flavoprotein</keyword>
<comment type="similarity">
    <text evidence="1">Belongs to the paxM FAD-dependent monooxygenase family.</text>
</comment>
<dbReference type="InterPro" id="IPR002938">
    <property type="entry name" value="FAD-bd"/>
</dbReference>
<dbReference type="GO" id="GO:0004497">
    <property type="term" value="F:monooxygenase activity"/>
    <property type="evidence" value="ECO:0007669"/>
    <property type="project" value="UniProtKB-KW"/>
</dbReference>